<dbReference type="CDD" id="cd06529">
    <property type="entry name" value="S24_LexA-like"/>
    <property type="match status" value="1"/>
</dbReference>
<dbReference type="InterPro" id="IPR050077">
    <property type="entry name" value="LexA_repressor"/>
</dbReference>
<dbReference type="Pfam" id="PF01726">
    <property type="entry name" value="LexA_DNA_bind"/>
    <property type="match status" value="1"/>
</dbReference>
<dbReference type="InterPro" id="IPR015927">
    <property type="entry name" value="Peptidase_S24_S26A/B/C"/>
</dbReference>
<dbReference type="RefSeq" id="WP_087288533.1">
    <property type="nucleotide sequence ID" value="NZ_NFJD01000003.1"/>
</dbReference>
<dbReference type="SUPFAM" id="SSF51306">
    <property type="entry name" value="LexA/Signal peptidase"/>
    <property type="match status" value="1"/>
</dbReference>
<proteinExistence type="predicted"/>
<evidence type="ECO:0000259" key="1">
    <source>
        <dbReference type="Pfam" id="PF00717"/>
    </source>
</evidence>
<dbReference type="CDD" id="cd00090">
    <property type="entry name" value="HTH_ARSR"/>
    <property type="match status" value="1"/>
</dbReference>
<evidence type="ECO:0000259" key="2">
    <source>
        <dbReference type="Pfam" id="PF01726"/>
    </source>
</evidence>
<dbReference type="OrthoDB" id="796548at2"/>
<dbReference type="Gene3D" id="2.10.109.10">
    <property type="entry name" value="Umud Fragment, subunit A"/>
    <property type="match status" value="1"/>
</dbReference>
<comment type="caution">
    <text evidence="3">The sequence shown here is derived from an EMBL/GenBank/DDBJ whole genome shotgun (WGS) entry which is preliminary data.</text>
</comment>
<reference evidence="4" key="1">
    <citation type="submission" date="2017-04" db="EMBL/GenBank/DDBJ databases">
        <title>Function of individual gut microbiota members based on whole genome sequencing of pure cultures obtained from chicken caecum.</title>
        <authorList>
            <person name="Medvecky M."/>
            <person name="Cejkova D."/>
            <person name="Polansky O."/>
            <person name="Karasova D."/>
            <person name="Kubasova T."/>
            <person name="Cizek A."/>
            <person name="Rychlik I."/>
        </authorList>
    </citation>
    <scope>NUCLEOTIDE SEQUENCE [LARGE SCALE GENOMIC DNA]</scope>
    <source>
        <strain evidence="4">An273</strain>
    </source>
</reference>
<dbReference type="GO" id="GO:0006508">
    <property type="term" value="P:proteolysis"/>
    <property type="evidence" value="ECO:0007669"/>
    <property type="project" value="InterPro"/>
</dbReference>
<dbReference type="InterPro" id="IPR036390">
    <property type="entry name" value="WH_DNA-bd_sf"/>
</dbReference>
<evidence type="ECO:0008006" key="5">
    <source>
        <dbReference type="Google" id="ProtNLM"/>
    </source>
</evidence>
<dbReference type="InterPro" id="IPR006199">
    <property type="entry name" value="LexA_DNA-bd_dom"/>
</dbReference>
<dbReference type="GO" id="GO:0004252">
    <property type="term" value="F:serine-type endopeptidase activity"/>
    <property type="evidence" value="ECO:0007669"/>
    <property type="project" value="InterPro"/>
</dbReference>
<accession>A0A1Y4DBT4</accession>
<dbReference type="GO" id="GO:0006355">
    <property type="term" value="P:regulation of DNA-templated transcription"/>
    <property type="evidence" value="ECO:0007669"/>
    <property type="project" value="UniProtKB-ARBA"/>
</dbReference>
<dbReference type="InterPro" id="IPR011991">
    <property type="entry name" value="ArsR-like_HTH"/>
</dbReference>
<dbReference type="Proteomes" id="UP000196368">
    <property type="component" value="Unassembled WGS sequence"/>
</dbReference>
<evidence type="ECO:0000313" key="4">
    <source>
        <dbReference type="Proteomes" id="UP000196368"/>
    </source>
</evidence>
<protein>
    <recommendedName>
        <fullName evidence="5">Repressor LexA</fullName>
    </recommendedName>
</protein>
<dbReference type="EMBL" id="NFJD01000003">
    <property type="protein sequence ID" value="OUO56526.1"/>
    <property type="molecule type" value="Genomic_DNA"/>
</dbReference>
<sequence length="202" mass="22783">MKALHPKQAELLEILKANISDPLTMEELADRLNLSAKSVVFHHIKQLEKKGYLKRNPANPRDYIILKDPEKNVIYLKMYGMAKCGPEGTLLDGTPTRIVPVDPSMIYFPACKGFMVEAKGDSMQTLIAPHDWLIVEQNHSPKNKDVVVCVNNGEVMVKRFTKDGENVILQSENPQYNPIIADRDSFHVEGIVRSIIKRSVSC</sequence>
<dbReference type="InterPro" id="IPR036286">
    <property type="entry name" value="LexA/Signal_pep-like_sf"/>
</dbReference>
<feature type="domain" description="LexA repressor DNA-binding" evidence="2">
    <location>
        <begin position="1"/>
        <end position="61"/>
    </location>
</feature>
<dbReference type="AlphaFoldDB" id="A0A1Y4DBT4"/>
<dbReference type="InterPro" id="IPR036388">
    <property type="entry name" value="WH-like_DNA-bd_sf"/>
</dbReference>
<feature type="domain" description="Peptidase S24/S26A/S26B/S26C" evidence="1">
    <location>
        <begin position="79"/>
        <end position="192"/>
    </location>
</feature>
<organism evidence="3 4">
    <name type="scientific">Candidatus Avelusimicrobium gallicola</name>
    <dbReference type="NCBI Taxonomy" id="2562704"/>
    <lineage>
        <taxon>Bacteria</taxon>
        <taxon>Pseudomonadati</taxon>
        <taxon>Elusimicrobiota</taxon>
        <taxon>Elusimicrobia</taxon>
        <taxon>Elusimicrobiales</taxon>
        <taxon>Elusimicrobiaceae</taxon>
        <taxon>Candidatus Avelusimicrobium</taxon>
    </lineage>
</organism>
<name>A0A1Y4DBT4_9BACT</name>
<evidence type="ECO:0000313" key="3">
    <source>
        <dbReference type="EMBL" id="OUO56526.1"/>
    </source>
</evidence>
<dbReference type="SUPFAM" id="SSF46785">
    <property type="entry name" value="Winged helix' DNA-binding domain"/>
    <property type="match status" value="1"/>
</dbReference>
<keyword evidence="4" id="KW-1185">Reference proteome</keyword>
<gene>
    <name evidence="3" type="ORF">B5F75_04855</name>
</gene>
<dbReference type="PANTHER" id="PTHR33516">
    <property type="entry name" value="LEXA REPRESSOR"/>
    <property type="match status" value="1"/>
</dbReference>
<dbReference type="InterPro" id="IPR039418">
    <property type="entry name" value="LexA-like"/>
</dbReference>
<dbReference type="PANTHER" id="PTHR33516:SF2">
    <property type="entry name" value="LEXA REPRESSOR-RELATED"/>
    <property type="match status" value="1"/>
</dbReference>
<dbReference type="Gene3D" id="1.10.10.10">
    <property type="entry name" value="Winged helix-like DNA-binding domain superfamily/Winged helix DNA-binding domain"/>
    <property type="match status" value="1"/>
</dbReference>
<dbReference type="Pfam" id="PF00717">
    <property type="entry name" value="Peptidase_S24"/>
    <property type="match status" value="1"/>
</dbReference>